<dbReference type="Proteomes" id="UP000612899">
    <property type="component" value="Unassembled WGS sequence"/>
</dbReference>
<name>A0A8J3QAT1_9ACTN</name>
<dbReference type="RefSeq" id="WP_203910254.1">
    <property type="nucleotide sequence ID" value="NZ_BONY01000027.1"/>
</dbReference>
<organism evidence="2 3">
    <name type="scientific">Rhizocola hellebori</name>
    <dbReference type="NCBI Taxonomy" id="1392758"/>
    <lineage>
        <taxon>Bacteria</taxon>
        <taxon>Bacillati</taxon>
        <taxon>Actinomycetota</taxon>
        <taxon>Actinomycetes</taxon>
        <taxon>Micromonosporales</taxon>
        <taxon>Micromonosporaceae</taxon>
        <taxon>Rhizocola</taxon>
    </lineage>
</organism>
<proteinExistence type="predicted"/>
<evidence type="ECO:0000259" key="1">
    <source>
        <dbReference type="Pfam" id="PF21831"/>
    </source>
</evidence>
<dbReference type="EMBL" id="BONY01000027">
    <property type="protein sequence ID" value="GIH06437.1"/>
    <property type="molecule type" value="Genomic_DNA"/>
</dbReference>
<keyword evidence="3" id="KW-1185">Reference proteome</keyword>
<feature type="domain" description="DUF6891" evidence="1">
    <location>
        <begin position="3"/>
        <end position="178"/>
    </location>
</feature>
<dbReference type="Pfam" id="PF21831">
    <property type="entry name" value="DUF6891"/>
    <property type="match status" value="1"/>
</dbReference>
<evidence type="ECO:0000313" key="2">
    <source>
        <dbReference type="EMBL" id="GIH06437.1"/>
    </source>
</evidence>
<dbReference type="InterPro" id="IPR054186">
    <property type="entry name" value="DUF6891"/>
</dbReference>
<sequence>MSEEVREFIRLQIAMGFDEGHEIAVNAVECFEDEYEGDDLEGLVAALLEQEWQEHLLAQPPDSHMSDCDRLDLAFAELESTGVVARQHFTCCQTCGNAEIGDEIGQTPGARGYVYYHFQDTEGAVEGGGLCLCYGSVRGAPESIGHEVVEALQRNGLEVSWNGDLAKRIRVDLRWQRRHLWLRAECASGELYSDPSEKTLFELFGDVERGEEEYFVLTKPGSASSEVFSQVTLDDDSRFVVEYRAGDQEHHFQAVTSDKRLAHAALTGWAFELDGWRDHLTWMPLGSARPPAN</sequence>
<comment type="caution">
    <text evidence="2">The sequence shown here is derived from an EMBL/GenBank/DDBJ whole genome shotgun (WGS) entry which is preliminary data.</text>
</comment>
<protein>
    <recommendedName>
        <fullName evidence="1">DUF6891 domain-containing protein</fullName>
    </recommendedName>
</protein>
<reference evidence="2" key="1">
    <citation type="submission" date="2021-01" db="EMBL/GenBank/DDBJ databases">
        <title>Whole genome shotgun sequence of Rhizocola hellebori NBRC 109834.</title>
        <authorList>
            <person name="Komaki H."/>
            <person name="Tamura T."/>
        </authorList>
    </citation>
    <scope>NUCLEOTIDE SEQUENCE</scope>
    <source>
        <strain evidence="2">NBRC 109834</strain>
    </source>
</reference>
<evidence type="ECO:0000313" key="3">
    <source>
        <dbReference type="Proteomes" id="UP000612899"/>
    </source>
</evidence>
<dbReference type="AlphaFoldDB" id="A0A8J3QAT1"/>
<accession>A0A8J3QAT1</accession>
<gene>
    <name evidence="2" type="ORF">Rhe02_45040</name>
</gene>